<proteinExistence type="predicted"/>
<dbReference type="Gene3D" id="2.30.40.10">
    <property type="entry name" value="Urease, subunit C, domain 1"/>
    <property type="match status" value="1"/>
</dbReference>
<reference evidence="2 3" key="1">
    <citation type="submission" date="2015-11" db="EMBL/GenBank/DDBJ databases">
        <title>Draft genome sequence of Paramesorhizobium deserti A-3-E, a strain highly resistant to diverse beta-lactam antibiotics.</title>
        <authorList>
            <person name="Lv R."/>
            <person name="Yang X."/>
            <person name="Fang N."/>
            <person name="Guo J."/>
            <person name="Luo X."/>
            <person name="Peng F."/>
            <person name="Yang R."/>
            <person name="Cui Y."/>
            <person name="Fang C."/>
            <person name="Song Y."/>
        </authorList>
    </citation>
    <scope>NUCLEOTIDE SEQUENCE [LARGE SCALE GENOMIC DNA]</scope>
    <source>
        <strain evidence="2 3">A-3-E</strain>
    </source>
</reference>
<dbReference type="PANTHER" id="PTHR11647:SF1">
    <property type="entry name" value="COLLAPSIN RESPONSE MEDIATOR PROTEIN"/>
    <property type="match status" value="1"/>
</dbReference>
<dbReference type="Proteomes" id="UP000070107">
    <property type="component" value="Unassembled WGS sequence"/>
</dbReference>
<dbReference type="SUPFAM" id="SSF51556">
    <property type="entry name" value="Metallo-dependent hydrolases"/>
    <property type="match status" value="1"/>
</dbReference>
<dbReference type="GO" id="GO:0016810">
    <property type="term" value="F:hydrolase activity, acting on carbon-nitrogen (but not peptide) bonds"/>
    <property type="evidence" value="ECO:0007669"/>
    <property type="project" value="InterPro"/>
</dbReference>
<evidence type="ECO:0000313" key="2">
    <source>
        <dbReference type="EMBL" id="KXF77509.1"/>
    </source>
</evidence>
<accession>A0A135HWC8</accession>
<name>A0A135HWC8_9HYPH</name>
<gene>
    <name evidence="2" type="ORF">ATN84_09065</name>
</gene>
<organism evidence="2 3">
    <name type="scientific">Paramesorhizobium deserti</name>
    <dbReference type="NCBI Taxonomy" id="1494590"/>
    <lineage>
        <taxon>Bacteria</taxon>
        <taxon>Pseudomonadati</taxon>
        <taxon>Pseudomonadota</taxon>
        <taxon>Alphaproteobacteria</taxon>
        <taxon>Hyphomicrobiales</taxon>
        <taxon>Phyllobacteriaceae</taxon>
        <taxon>Paramesorhizobium</taxon>
    </lineage>
</organism>
<dbReference type="OrthoDB" id="9807210at2"/>
<evidence type="ECO:0000313" key="3">
    <source>
        <dbReference type="Proteomes" id="UP000070107"/>
    </source>
</evidence>
<dbReference type="InterPro" id="IPR050378">
    <property type="entry name" value="Metallo-dep_Hydrolases_sf"/>
</dbReference>
<dbReference type="PANTHER" id="PTHR11647">
    <property type="entry name" value="HYDRANTOINASE/DIHYDROPYRIMIDINASE FAMILY MEMBER"/>
    <property type="match status" value="1"/>
</dbReference>
<dbReference type="Pfam" id="PF07969">
    <property type="entry name" value="Amidohydro_3"/>
    <property type="match status" value="1"/>
</dbReference>
<feature type="domain" description="Amidohydrolase 3" evidence="1">
    <location>
        <begin position="46"/>
        <end position="483"/>
    </location>
</feature>
<keyword evidence="3" id="KW-1185">Reference proteome</keyword>
<sequence length="547" mass="59804">MLIRLKGGEIIDPVNDARGGASARRDLWIENGFIIEAPEGRRADRTYDASGCIVMAGAIDIHSHIGGGNVNTARLLLPEHHSAHLPRPADTPLANAGWSTFTTGCLYAQMGFTTVVEPAMSPYSALHTHLELADIPIIDKATLTILGNDDFLLSLIRDGKSADMVDDYVAWTLAATNSLGVKVINAGAAAAFKENVRSFSFDDIVPAYGVSSRQIVKTLQSSVNRLGVPHPLHVHANNLGLAGSADTASVTIDATEGMPLHLAHLQFYGYGTEGKRKFSSEAARLAEQVNSNPDVTIDVGQVMFGQTVTISSDVTRQFLAIGNASPKKTIIIDGDGNGGGIVPYRYKENYYGSLQWAVGLELFLLINDPWRVFFTTDHPNGAPFTAYPDLFELLMSREARDRQVAELNAAALELTTLPSISREYTLEEIAIMTRAAPAKLLGLKDRGHLGPGAIADIAVYRRGRDIAAMFREAALVFKDGDLVVENGKVVNFRWGRALRLRPEPDKTMVRRMQAYHEERYGLSLDWFTFPDSALRRDEPFAEVPCNR</sequence>
<dbReference type="SUPFAM" id="SSF51338">
    <property type="entry name" value="Composite domain of metallo-dependent hydrolases"/>
    <property type="match status" value="2"/>
</dbReference>
<protein>
    <submittedName>
        <fullName evidence="2">Formylmethanofuran dehydrogenase subunit A</fullName>
    </submittedName>
</protein>
<dbReference type="RefSeq" id="WP_068881695.1">
    <property type="nucleotide sequence ID" value="NZ_LNTU01000012.1"/>
</dbReference>
<dbReference type="PIRSF" id="PIRSF006453">
    <property type="entry name" value="FwdA"/>
    <property type="match status" value="1"/>
</dbReference>
<evidence type="ECO:0000259" key="1">
    <source>
        <dbReference type="Pfam" id="PF07969"/>
    </source>
</evidence>
<dbReference type="InterPro" id="IPR013108">
    <property type="entry name" value="Amidohydro_3"/>
</dbReference>
<comment type="caution">
    <text evidence="2">The sequence shown here is derived from an EMBL/GenBank/DDBJ whole genome shotgun (WGS) entry which is preliminary data.</text>
</comment>
<dbReference type="EMBL" id="LNTU01000012">
    <property type="protein sequence ID" value="KXF77509.1"/>
    <property type="molecule type" value="Genomic_DNA"/>
</dbReference>
<dbReference type="InterPro" id="IPR011059">
    <property type="entry name" value="Metal-dep_hydrolase_composite"/>
</dbReference>
<dbReference type="STRING" id="1494590.ATN84_09065"/>
<dbReference type="InterPro" id="IPR032466">
    <property type="entry name" value="Metal_Hydrolase"/>
</dbReference>
<dbReference type="AlphaFoldDB" id="A0A135HWC8"/>
<dbReference type="InterPro" id="IPR012027">
    <property type="entry name" value="Formylmethanofuran_DH_asu"/>
</dbReference>
<dbReference type="NCBIfam" id="TIGR03121">
    <property type="entry name" value="one_C_dehyd_A"/>
    <property type="match status" value="1"/>
</dbReference>